<dbReference type="RefSeq" id="WP_377065155.1">
    <property type="nucleotide sequence ID" value="NZ_JBHSJJ010000006.1"/>
</dbReference>
<dbReference type="PANTHER" id="PTHR43433">
    <property type="entry name" value="HYDROLASE, ALPHA/BETA FOLD FAMILY PROTEIN"/>
    <property type="match status" value="1"/>
</dbReference>
<comment type="caution">
    <text evidence="2">The sequence shown here is derived from an EMBL/GenBank/DDBJ whole genome shotgun (WGS) entry which is preliminary data.</text>
</comment>
<dbReference type="Pfam" id="PF00561">
    <property type="entry name" value="Abhydrolase_1"/>
    <property type="match status" value="1"/>
</dbReference>
<accession>A0ABV9T1Q3</accession>
<protein>
    <submittedName>
        <fullName evidence="2">Alpha/beta fold hydrolase</fullName>
    </submittedName>
</protein>
<dbReference type="PANTHER" id="PTHR43433:SF5">
    <property type="entry name" value="AB HYDROLASE-1 DOMAIN-CONTAINING PROTEIN"/>
    <property type="match status" value="1"/>
</dbReference>
<name>A0ABV9T1Q3_9BACT</name>
<keyword evidence="3" id="KW-1185">Reference proteome</keyword>
<dbReference type="InterPro" id="IPR000073">
    <property type="entry name" value="AB_hydrolase_1"/>
</dbReference>
<dbReference type="GO" id="GO:0016787">
    <property type="term" value="F:hydrolase activity"/>
    <property type="evidence" value="ECO:0007669"/>
    <property type="project" value="UniProtKB-KW"/>
</dbReference>
<dbReference type="SUPFAM" id="SSF53474">
    <property type="entry name" value="alpha/beta-Hydrolases"/>
    <property type="match status" value="1"/>
</dbReference>
<keyword evidence="2" id="KW-0378">Hydrolase</keyword>
<evidence type="ECO:0000313" key="2">
    <source>
        <dbReference type="EMBL" id="MFC4872611.1"/>
    </source>
</evidence>
<organism evidence="2 3">
    <name type="scientific">Negadavirga shengliensis</name>
    <dbReference type="NCBI Taxonomy" id="1389218"/>
    <lineage>
        <taxon>Bacteria</taxon>
        <taxon>Pseudomonadati</taxon>
        <taxon>Bacteroidota</taxon>
        <taxon>Cytophagia</taxon>
        <taxon>Cytophagales</taxon>
        <taxon>Cyclobacteriaceae</taxon>
        <taxon>Negadavirga</taxon>
    </lineage>
</organism>
<dbReference type="InterPro" id="IPR029058">
    <property type="entry name" value="AB_hydrolase_fold"/>
</dbReference>
<gene>
    <name evidence="2" type="ORF">ACFPFU_13020</name>
</gene>
<evidence type="ECO:0000259" key="1">
    <source>
        <dbReference type="Pfam" id="PF00561"/>
    </source>
</evidence>
<dbReference type="EMBL" id="JBHSJJ010000006">
    <property type="protein sequence ID" value="MFC4872611.1"/>
    <property type="molecule type" value="Genomic_DNA"/>
</dbReference>
<dbReference type="Proteomes" id="UP001595818">
    <property type="component" value="Unassembled WGS sequence"/>
</dbReference>
<feature type="domain" description="AB hydrolase-1" evidence="1">
    <location>
        <begin position="65"/>
        <end position="201"/>
    </location>
</feature>
<dbReference type="InterPro" id="IPR050471">
    <property type="entry name" value="AB_hydrolase"/>
</dbReference>
<evidence type="ECO:0000313" key="3">
    <source>
        <dbReference type="Proteomes" id="UP001595818"/>
    </source>
</evidence>
<dbReference type="Gene3D" id="3.40.50.1820">
    <property type="entry name" value="alpha/beta hydrolase"/>
    <property type="match status" value="1"/>
</dbReference>
<reference evidence="3" key="1">
    <citation type="journal article" date="2019" name="Int. J. Syst. Evol. Microbiol.">
        <title>The Global Catalogue of Microorganisms (GCM) 10K type strain sequencing project: providing services to taxonomists for standard genome sequencing and annotation.</title>
        <authorList>
            <consortium name="The Broad Institute Genomics Platform"/>
            <consortium name="The Broad Institute Genome Sequencing Center for Infectious Disease"/>
            <person name="Wu L."/>
            <person name="Ma J."/>
        </authorList>
    </citation>
    <scope>NUCLEOTIDE SEQUENCE [LARGE SCALE GENOMIC DNA]</scope>
    <source>
        <strain evidence="3">CGMCC 4.7466</strain>
    </source>
</reference>
<proteinExistence type="predicted"/>
<sequence>MNNTGKSITSHSIKLCMGTVRIIITAALFLNCHIGFGQNEFTPVGDYVTINGMKMYYEVSGEGEPLIVLHGAYMNIPSMGSIIPKLAETHKVYAVEFQGHGRTTDIDRPITYQNLADDVAAFMNAVGVEKADVFGYSMGSAAGLQLAIRHQGKVNRLVAASVAYDFEGWQPAFKEFVPQMTVDMILSMGFEEEYRKLAANPEGFRALVEKLIALEKEPMAWGEDVKKIKIPILVIAGDADVATLEHTVSLFRLLGGGIMGDMGESLPASRLAIMPATSHTAVITQPDMLHSFIEPFLRGETPKGMFEETEY</sequence>